<evidence type="ECO:0000256" key="3">
    <source>
        <dbReference type="ARBA" id="ARBA00023008"/>
    </source>
</evidence>
<evidence type="ECO:0000256" key="5">
    <source>
        <dbReference type="SAM" id="SignalP"/>
    </source>
</evidence>
<evidence type="ECO:0000313" key="7">
    <source>
        <dbReference type="Proteomes" id="UP001595817"/>
    </source>
</evidence>
<dbReference type="PANTHER" id="PTHR42838">
    <property type="entry name" value="CYTOCHROME C OXIDASE SUBUNIT II"/>
    <property type="match status" value="1"/>
</dbReference>
<keyword evidence="2" id="KW-0479">Metal-binding</keyword>
<comment type="subcellular location">
    <subcellularLocation>
        <location evidence="1">Cell envelope</location>
    </subcellularLocation>
</comment>
<protein>
    <recommendedName>
        <fullName evidence="8">Cytochrome c oxidase subunit 2</fullName>
    </recommendedName>
</protein>
<sequence length="142" mass="15125">MKKKLLSAIFLSFSLVALAACGSDDTAKEPATEDTDTVHPETEKVQKEETVEPTGNVVEVTIHATNFEFDKKEIKANVGDTIKLTVVNDSGAHGVGIDGYDVEVTGGETVEFVADKAGEFEYYCSVMCGTGHDSMTGTLIVS</sequence>
<evidence type="ECO:0008006" key="8">
    <source>
        <dbReference type="Google" id="ProtNLM"/>
    </source>
</evidence>
<feature type="region of interest" description="Disordered" evidence="4">
    <location>
        <begin position="25"/>
        <end position="51"/>
    </location>
</feature>
<evidence type="ECO:0000313" key="6">
    <source>
        <dbReference type="EMBL" id="MFC4411710.1"/>
    </source>
</evidence>
<proteinExistence type="predicted"/>
<reference evidence="7" key="1">
    <citation type="journal article" date="2019" name="Int. J. Syst. Evol. Microbiol.">
        <title>The Global Catalogue of Microorganisms (GCM) 10K type strain sequencing project: providing services to taxonomists for standard genome sequencing and annotation.</title>
        <authorList>
            <consortium name="The Broad Institute Genomics Platform"/>
            <consortium name="The Broad Institute Genome Sequencing Center for Infectious Disease"/>
            <person name="Wu L."/>
            <person name="Ma J."/>
        </authorList>
    </citation>
    <scope>NUCLEOTIDE SEQUENCE [LARGE SCALE GENOMIC DNA]</scope>
    <source>
        <strain evidence="7">CCUG 59778</strain>
    </source>
</reference>
<feature type="chain" id="PRO_5046989075" description="Cytochrome c oxidase subunit 2" evidence="5">
    <location>
        <begin position="20"/>
        <end position="142"/>
    </location>
</feature>
<keyword evidence="3" id="KW-0186">Copper</keyword>
<name>A0ABV8XC23_9LACT</name>
<dbReference type="InterPro" id="IPR051403">
    <property type="entry name" value="NosZ/Cyto_c_oxidase_sub2"/>
</dbReference>
<evidence type="ECO:0000256" key="2">
    <source>
        <dbReference type="ARBA" id="ARBA00022723"/>
    </source>
</evidence>
<feature type="compositionally biased region" description="Basic and acidic residues" evidence="4">
    <location>
        <begin position="25"/>
        <end position="50"/>
    </location>
</feature>
<evidence type="ECO:0000256" key="1">
    <source>
        <dbReference type="ARBA" id="ARBA00004196"/>
    </source>
</evidence>
<evidence type="ECO:0000256" key="4">
    <source>
        <dbReference type="SAM" id="MobiDB-lite"/>
    </source>
</evidence>
<dbReference type="PROSITE" id="PS51257">
    <property type="entry name" value="PROKAR_LIPOPROTEIN"/>
    <property type="match status" value="1"/>
</dbReference>
<comment type="caution">
    <text evidence="6">The sequence shown here is derived from an EMBL/GenBank/DDBJ whole genome shotgun (WGS) entry which is preliminary data.</text>
</comment>
<feature type="signal peptide" evidence="5">
    <location>
        <begin position="1"/>
        <end position="19"/>
    </location>
</feature>
<dbReference type="EMBL" id="JBHSEC010000022">
    <property type="protein sequence ID" value="MFC4411710.1"/>
    <property type="molecule type" value="Genomic_DNA"/>
</dbReference>
<dbReference type="InterPro" id="IPR008972">
    <property type="entry name" value="Cupredoxin"/>
</dbReference>
<gene>
    <name evidence="6" type="ORF">ACFOZY_15060</name>
</gene>
<dbReference type="PANTHER" id="PTHR42838:SF2">
    <property type="entry name" value="NITROUS-OXIDE REDUCTASE"/>
    <property type="match status" value="1"/>
</dbReference>
<keyword evidence="5" id="KW-0732">Signal</keyword>
<dbReference type="RefSeq" id="WP_378156968.1">
    <property type="nucleotide sequence ID" value="NZ_JBHSEC010000022.1"/>
</dbReference>
<accession>A0ABV8XC23</accession>
<dbReference type="Proteomes" id="UP001595817">
    <property type="component" value="Unassembled WGS sequence"/>
</dbReference>
<organism evidence="6 7">
    <name type="scientific">Chungangia koreensis</name>
    <dbReference type="NCBI Taxonomy" id="752657"/>
    <lineage>
        <taxon>Bacteria</taxon>
        <taxon>Bacillati</taxon>
        <taxon>Bacillota</taxon>
        <taxon>Bacilli</taxon>
        <taxon>Lactobacillales</taxon>
        <taxon>Chungangia</taxon>
    </lineage>
</organism>
<keyword evidence="7" id="KW-1185">Reference proteome</keyword>
<dbReference type="SUPFAM" id="SSF49503">
    <property type="entry name" value="Cupredoxins"/>
    <property type="match status" value="1"/>
</dbReference>
<dbReference type="Gene3D" id="2.60.40.420">
    <property type="entry name" value="Cupredoxins - blue copper proteins"/>
    <property type="match status" value="1"/>
</dbReference>